<dbReference type="EMBL" id="JAACLJ010000007">
    <property type="protein sequence ID" value="KAF4582998.1"/>
    <property type="molecule type" value="Genomic_DNA"/>
</dbReference>
<dbReference type="OrthoDB" id="6132759at2759"/>
<name>A0A8H4VBF7_9HYPO</name>
<feature type="transmembrane region" description="Helical" evidence="1">
    <location>
        <begin position="30"/>
        <end position="51"/>
    </location>
</feature>
<gene>
    <name evidence="2" type="ORF">GQ602_006142</name>
</gene>
<dbReference type="InterPro" id="IPR050277">
    <property type="entry name" value="Sodium:Solute_Symporter"/>
</dbReference>
<dbReference type="Gene3D" id="1.20.1730.10">
    <property type="entry name" value="Sodium/glucose cotransporter"/>
    <property type="match status" value="1"/>
</dbReference>
<feature type="transmembrane region" description="Helical" evidence="1">
    <location>
        <begin position="91"/>
        <end position="109"/>
    </location>
</feature>
<reference evidence="2 3" key="1">
    <citation type="journal article" date="2020" name="G3 (Bethesda)">
        <title>Genetic Underpinnings of Host Manipulation by Ophiocordyceps as Revealed by Comparative Transcriptomics.</title>
        <authorList>
            <person name="Will I."/>
            <person name="Das B."/>
            <person name="Trinh T."/>
            <person name="Brachmann A."/>
            <person name="Ohm R.A."/>
            <person name="de Bekker C."/>
        </authorList>
    </citation>
    <scope>NUCLEOTIDE SEQUENCE [LARGE SCALE GENOMIC DNA]</scope>
    <source>
        <strain evidence="2 3">EC05</strain>
    </source>
</reference>
<dbReference type="InterPro" id="IPR038377">
    <property type="entry name" value="Na/Glc_symporter_sf"/>
</dbReference>
<organism evidence="2 3">
    <name type="scientific">Ophiocordyceps camponoti-floridani</name>
    <dbReference type="NCBI Taxonomy" id="2030778"/>
    <lineage>
        <taxon>Eukaryota</taxon>
        <taxon>Fungi</taxon>
        <taxon>Dikarya</taxon>
        <taxon>Ascomycota</taxon>
        <taxon>Pezizomycotina</taxon>
        <taxon>Sordariomycetes</taxon>
        <taxon>Hypocreomycetidae</taxon>
        <taxon>Hypocreales</taxon>
        <taxon>Ophiocordycipitaceae</taxon>
        <taxon>Ophiocordyceps</taxon>
    </lineage>
</organism>
<dbReference type="GO" id="GO:0005886">
    <property type="term" value="C:plasma membrane"/>
    <property type="evidence" value="ECO:0007669"/>
    <property type="project" value="TreeGrafter"/>
</dbReference>
<accession>A0A8H4VBF7</accession>
<feature type="transmembrane region" description="Helical" evidence="1">
    <location>
        <begin position="58"/>
        <end position="79"/>
    </location>
</feature>
<dbReference type="Proteomes" id="UP000562929">
    <property type="component" value="Unassembled WGS sequence"/>
</dbReference>
<evidence type="ECO:0000313" key="3">
    <source>
        <dbReference type="Proteomes" id="UP000562929"/>
    </source>
</evidence>
<keyword evidence="1" id="KW-1133">Transmembrane helix</keyword>
<keyword evidence="1" id="KW-0812">Transmembrane</keyword>
<keyword evidence="3" id="KW-1185">Reference proteome</keyword>
<sequence>MVVCLSTSALDSLQSAMVSSASNDVFGNRLAPRYVRCLVIVVIVPVIIVALKADSILQIYLVSDLLSAATVPVLCLGLVDEMHWWRGSDVIAGGLGGILSVFVFGYLYFGSAAAGAKLLIFAGTLYAKDWSVFGAFVAAPWEAC</sequence>
<evidence type="ECO:0000256" key="1">
    <source>
        <dbReference type="SAM" id="Phobius"/>
    </source>
</evidence>
<keyword evidence="1" id="KW-0472">Membrane</keyword>
<evidence type="ECO:0000313" key="2">
    <source>
        <dbReference type="EMBL" id="KAF4582998.1"/>
    </source>
</evidence>
<comment type="caution">
    <text evidence="2">The sequence shown here is derived from an EMBL/GenBank/DDBJ whole genome shotgun (WGS) entry which is preliminary data.</text>
</comment>
<proteinExistence type="predicted"/>
<dbReference type="PANTHER" id="PTHR48086:SF10">
    <property type="entry name" value="AGR155CP"/>
    <property type="match status" value="1"/>
</dbReference>
<dbReference type="GO" id="GO:0015606">
    <property type="term" value="F:spermidine transmembrane transporter activity"/>
    <property type="evidence" value="ECO:0007669"/>
    <property type="project" value="TreeGrafter"/>
</dbReference>
<protein>
    <submittedName>
        <fullName evidence="2">Urea transporter</fullName>
    </submittedName>
</protein>
<dbReference type="PANTHER" id="PTHR48086">
    <property type="entry name" value="SODIUM/PROLINE SYMPORTER-RELATED"/>
    <property type="match status" value="1"/>
</dbReference>
<dbReference type="AlphaFoldDB" id="A0A8H4VBF7"/>